<gene>
    <name evidence="15" type="ORF">GPM918_LOCUS5175</name>
    <name evidence="16" type="ORF">SRO942_LOCUS5175</name>
</gene>
<reference evidence="15" key="1">
    <citation type="submission" date="2021-02" db="EMBL/GenBank/DDBJ databases">
        <authorList>
            <person name="Nowell W R."/>
        </authorList>
    </citation>
    <scope>NUCLEOTIDE SEQUENCE</scope>
</reference>
<evidence type="ECO:0000256" key="1">
    <source>
        <dbReference type="ARBA" id="ARBA00004141"/>
    </source>
</evidence>
<feature type="region of interest" description="Disordered" evidence="12">
    <location>
        <begin position="865"/>
        <end position="935"/>
    </location>
</feature>
<evidence type="ECO:0000313" key="16">
    <source>
        <dbReference type="EMBL" id="CAF3620485.1"/>
    </source>
</evidence>
<protein>
    <recommendedName>
        <fullName evidence="11">Nucleolar GTP-binding protein 2</fullName>
    </recommendedName>
</protein>
<evidence type="ECO:0000256" key="13">
    <source>
        <dbReference type="SAM" id="Phobius"/>
    </source>
</evidence>
<dbReference type="InterPro" id="IPR012971">
    <property type="entry name" value="NOG2_N_dom"/>
</dbReference>
<comment type="subunit">
    <text evidence="10">Interacts with LYAR and RPL23A. Interacts with the nuclear importin-beta receptor and, at a lower extent, with importin-alpha.</text>
</comment>
<dbReference type="CDD" id="cd01858">
    <property type="entry name" value="NGP_1"/>
    <property type="match status" value="1"/>
</dbReference>
<feature type="region of interest" description="Disordered" evidence="12">
    <location>
        <begin position="793"/>
        <end position="814"/>
    </location>
</feature>
<keyword evidence="8 11" id="KW-0539">Nucleus</keyword>
<dbReference type="OrthoDB" id="444945at2759"/>
<evidence type="ECO:0000256" key="10">
    <source>
        <dbReference type="ARBA" id="ARBA00065814"/>
    </source>
</evidence>
<feature type="compositionally biased region" description="Basic residues" evidence="12">
    <location>
        <begin position="887"/>
        <end position="899"/>
    </location>
</feature>
<dbReference type="PRINTS" id="PR00326">
    <property type="entry name" value="GTP1OBG"/>
</dbReference>
<dbReference type="PROSITE" id="PS51721">
    <property type="entry name" value="G_CP"/>
    <property type="match status" value="1"/>
</dbReference>
<dbReference type="FunFam" id="1.10.1580.10:FF:000001">
    <property type="entry name" value="Nucleolar GTP-binding protein 2"/>
    <property type="match status" value="1"/>
</dbReference>
<feature type="transmembrane region" description="Helical" evidence="13">
    <location>
        <begin position="171"/>
        <end position="192"/>
    </location>
</feature>
<dbReference type="PROSITE" id="PS50216">
    <property type="entry name" value="DHHC"/>
    <property type="match status" value="1"/>
</dbReference>
<dbReference type="SUPFAM" id="SSF52540">
    <property type="entry name" value="P-loop containing nucleoside triphosphate hydrolases"/>
    <property type="match status" value="1"/>
</dbReference>
<keyword evidence="5 13" id="KW-1133">Transmembrane helix</keyword>
<evidence type="ECO:0000256" key="4">
    <source>
        <dbReference type="ARBA" id="ARBA00022741"/>
    </source>
</evidence>
<evidence type="ECO:0000256" key="6">
    <source>
        <dbReference type="ARBA" id="ARBA00023134"/>
    </source>
</evidence>
<evidence type="ECO:0000256" key="9">
    <source>
        <dbReference type="ARBA" id="ARBA00054763"/>
    </source>
</evidence>
<feature type="compositionally biased region" description="Low complexity" evidence="12">
    <location>
        <begin position="342"/>
        <end position="352"/>
    </location>
</feature>
<dbReference type="Gene3D" id="3.40.50.300">
    <property type="entry name" value="P-loop containing nucleotide triphosphate hydrolases"/>
    <property type="match status" value="1"/>
</dbReference>
<dbReference type="Gene3D" id="1.10.1580.10">
    <property type="match status" value="1"/>
</dbReference>
<evidence type="ECO:0000259" key="14">
    <source>
        <dbReference type="PROSITE" id="PS51721"/>
    </source>
</evidence>
<dbReference type="InterPro" id="IPR030378">
    <property type="entry name" value="G_CP_dom"/>
</dbReference>
<evidence type="ECO:0000313" key="17">
    <source>
        <dbReference type="Proteomes" id="UP000663829"/>
    </source>
</evidence>
<organism evidence="15 17">
    <name type="scientific">Didymodactylos carnosus</name>
    <dbReference type="NCBI Taxonomy" id="1234261"/>
    <lineage>
        <taxon>Eukaryota</taxon>
        <taxon>Metazoa</taxon>
        <taxon>Spiralia</taxon>
        <taxon>Gnathifera</taxon>
        <taxon>Rotifera</taxon>
        <taxon>Eurotatoria</taxon>
        <taxon>Bdelloidea</taxon>
        <taxon>Philodinida</taxon>
        <taxon>Philodinidae</taxon>
        <taxon>Didymodactylos</taxon>
    </lineage>
</organism>
<dbReference type="EMBL" id="CAJNOQ010000737">
    <property type="protein sequence ID" value="CAF0833391.1"/>
    <property type="molecule type" value="Genomic_DNA"/>
</dbReference>
<dbReference type="GO" id="GO:0005730">
    <property type="term" value="C:nucleolus"/>
    <property type="evidence" value="ECO:0007669"/>
    <property type="project" value="UniProtKB-SubCell"/>
</dbReference>
<feature type="compositionally biased region" description="Basic and acidic residues" evidence="12">
    <location>
        <begin position="799"/>
        <end position="809"/>
    </location>
</feature>
<dbReference type="EMBL" id="CAJOBC010000737">
    <property type="protein sequence ID" value="CAF3620485.1"/>
    <property type="molecule type" value="Genomic_DNA"/>
</dbReference>
<dbReference type="InterPro" id="IPR023179">
    <property type="entry name" value="GTP-bd_ortho_bundle_sf"/>
</dbReference>
<keyword evidence="6 11" id="KW-0342">GTP-binding</keyword>
<dbReference type="Pfam" id="PF01529">
    <property type="entry name" value="DHHC"/>
    <property type="match status" value="1"/>
</dbReference>
<dbReference type="Pfam" id="PF01926">
    <property type="entry name" value="MMR_HSR1"/>
    <property type="match status" value="1"/>
</dbReference>
<evidence type="ECO:0000256" key="3">
    <source>
        <dbReference type="ARBA" id="ARBA00022692"/>
    </source>
</evidence>
<keyword evidence="7 13" id="KW-0472">Membrane</keyword>
<feature type="domain" description="CP-type G" evidence="14">
    <location>
        <begin position="542"/>
        <end position="703"/>
    </location>
</feature>
<keyword evidence="17" id="KW-1185">Reference proteome</keyword>
<evidence type="ECO:0000256" key="2">
    <source>
        <dbReference type="ARBA" id="ARBA00004604"/>
    </source>
</evidence>
<comment type="caution">
    <text evidence="15">The sequence shown here is derived from an EMBL/GenBank/DDBJ whole genome shotgun (WGS) entry which is preliminary data.</text>
</comment>
<dbReference type="Proteomes" id="UP000681722">
    <property type="component" value="Unassembled WGS sequence"/>
</dbReference>
<evidence type="ECO:0000256" key="11">
    <source>
        <dbReference type="RuleBase" id="RU364023"/>
    </source>
</evidence>
<dbReference type="InterPro" id="IPR001594">
    <property type="entry name" value="Palmitoyltrfase_DHHC"/>
</dbReference>
<dbReference type="PANTHER" id="PTHR11089:SF9">
    <property type="entry name" value="NUCLEOLAR GTP-BINDING PROTEIN 2"/>
    <property type="match status" value="1"/>
</dbReference>
<dbReference type="Proteomes" id="UP000663829">
    <property type="component" value="Unassembled WGS sequence"/>
</dbReference>
<feature type="region of interest" description="Disordered" evidence="12">
    <location>
        <begin position="323"/>
        <end position="374"/>
    </location>
</feature>
<dbReference type="Pfam" id="PF08153">
    <property type="entry name" value="NGP1NT"/>
    <property type="match status" value="1"/>
</dbReference>
<dbReference type="InterPro" id="IPR027417">
    <property type="entry name" value="P-loop_NTPase"/>
</dbReference>
<dbReference type="InterPro" id="IPR024929">
    <property type="entry name" value="GNL2_CP_dom"/>
</dbReference>
<accession>A0A813V0G1</accession>
<proteinExistence type="inferred from homology"/>
<feature type="transmembrane region" description="Helical" evidence="13">
    <location>
        <begin position="58"/>
        <end position="79"/>
    </location>
</feature>
<keyword evidence="3 13" id="KW-0812">Transmembrane</keyword>
<dbReference type="PANTHER" id="PTHR11089">
    <property type="entry name" value="GTP-BINDING PROTEIN-RELATED"/>
    <property type="match status" value="1"/>
</dbReference>
<dbReference type="GO" id="GO:0016409">
    <property type="term" value="F:palmitoyltransferase activity"/>
    <property type="evidence" value="ECO:0007669"/>
    <property type="project" value="InterPro"/>
</dbReference>
<dbReference type="GO" id="GO:0005525">
    <property type="term" value="F:GTP binding"/>
    <property type="evidence" value="ECO:0007669"/>
    <property type="project" value="UniProtKB-KW"/>
</dbReference>
<comment type="similarity">
    <text evidence="11">Belongs to the TRAFAC class YlqF/YawG GTPase family. NOG2 subfamily.</text>
</comment>
<evidence type="ECO:0000256" key="5">
    <source>
        <dbReference type="ARBA" id="ARBA00022989"/>
    </source>
</evidence>
<evidence type="ECO:0000256" key="12">
    <source>
        <dbReference type="SAM" id="MobiDB-lite"/>
    </source>
</evidence>
<feature type="transmembrane region" description="Helical" evidence="13">
    <location>
        <begin position="21"/>
        <end position="46"/>
    </location>
</feature>
<sequence length="935" mass="106673">MLKKYKLLPSKNRVLCDGRCIIARDVNIFIFALLLIIVTSSLFFAFDCRYLSLRLSPAIPVIGGLLFIFVISVMFRVACSDPGIIPRATPEEVIYLEKSDMSNSPQSVSLASRIVEVQVNGQTIQLKFCQTCKMYRPPRTSHCSICDNCVACFDHHCPWIANCIGKRNYRYFYLFLLSLAILCLYIFAFNVTNVVLRSQEKNTFIDAIKDTPATMVEAIICFFSVWSIFGLCGYHSYLLMRGVTTNEDVKIIKDTWNRSERLRPNPFSSGNPIRNCFSSLCGPVSPSLLDLRGTVRPENQTSSTLATNGTTVLYKPNDNDFNDNISLTMSKTKDKRQKKSKTTTAMSKKPASQHSLSLKNRSTKSSSTMRDKSTVKRLQMYRGGKPTRDSSGRITKQALFQERLASGTNARVAPNRQWFNNSRVVTQSSLQKFQSALKNVVNDPYQIVMKQTKLPITLLNEKQKQKRVHILDVESYEKTFGPKAQRKRINTFEDMESLMDHCQKRQDEYQQDKDQDLMKESDGVKDEPLYPLFRAGQSKRIWKELYKVIDSSDVVIQVLDARNPEGTRCKQVEAYLKKDKAYKHLIFILNKCDLVPIWVTRRWIALLSAEYPTLAFHASMRKAFGKNALIQLLRQFGKLHEDKKQISVGFIGYPNVGKSSVINTLRSKKVCNVAPIAGETKVWQYITLMKRIYLIDCPGIVYPSSNDSETEIVLKGVVRVENVPQPQQYIAELLNRVQKQYLLNTYRIADFANDEDFLEKLARKSGKLLRGGEPDIQTVSKMVLNDFQRGRLPHFVKPPGDDEKIDVPKTDTTNNDNIIVQQDFSDLEVSVKTAEDEIIDIDLTGDIAQSDAVSLNDDDDIVQEKEERESVPLSSKEQDSVPLSSKERRRIQNLSKRKKMGSDFYSTHDAKNRQGKKQKSTGNHNYPMQKKLKKS</sequence>
<evidence type="ECO:0000256" key="8">
    <source>
        <dbReference type="ARBA" id="ARBA00023242"/>
    </source>
</evidence>
<comment type="subcellular location">
    <subcellularLocation>
        <location evidence="1">Membrane</location>
        <topology evidence="1">Multi-pass membrane protein</topology>
    </subcellularLocation>
    <subcellularLocation>
        <location evidence="2 11">Nucleus</location>
        <location evidence="2 11">Nucleolus</location>
    </subcellularLocation>
</comment>
<evidence type="ECO:0000256" key="7">
    <source>
        <dbReference type="ARBA" id="ARBA00023136"/>
    </source>
</evidence>
<evidence type="ECO:0000313" key="15">
    <source>
        <dbReference type="EMBL" id="CAF0833391.1"/>
    </source>
</evidence>
<dbReference type="AlphaFoldDB" id="A0A813V0G1"/>
<dbReference type="FunFam" id="3.40.50.300:FF:000559">
    <property type="entry name" value="Nuclear/nucleolar GTPase 2"/>
    <property type="match status" value="1"/>
</dbReference>
<comment type="function">
    <text evidence="9">GTPase that associates with pre-60S ribosomal subunits in the nucleolus and is required for their nuclear export and maturation. May promote cell proliferation possibly by increasing p53/TP53 protein levels, and consequently those of its downstream product CDKN1A/p21, and decreasing RPL23A protein levels.</text>
</comment>
<keyword evidence="4 11" id="KW-0547">Nucleotide-binding</keyword>
<dbReference type="InterPro" id="IPR050755">
    <property type="entry name" value="TRAFAC_YlqF/YawG_RiboMat"/>
</dbReference>
<name>A0A813V0G1_9BILA</name>
<dbReference type="GO" id="GO:0016020">
    <property type="term" value="C:membrane"/>
    <property type="evidence" value="ECO:0007669"/>
    <property type="project" value="UniProtKB-SubCell"/>
</dbReference>
<feature type="compositionally biased region" description="Polar residues" evidence="12">
    <location>
        <begin position="353"/>
        <end position="368"/>
    </location>
</feature>
<dbReference type="InterPro" id="IPR006073">
    <property type="entry name" value="GTP-bd"/>
</dbReference>